<dbReference type="Gene3D" id="1.20.140.160">
    <property type="match status" value="1"/>
</dbReference>
<evidence type="ECO:0000313" key="7">
    <source>
        <dbReference type="Proteomes" id="UP000298324"/>
    </source>
</evidence>
<sequence length="262" mass="29701">MIAAESLWREYRRSRDEKLKHELVLAHLSLVKYLAGRLAIKLPPYISQEDLESYGVFGLLEAVEKYNPDLGASFKAYAYSRVRGAMIDEIRRLNWIPRTMWQKIQQLNITREKLQKELGDQVTDDTLAAAMGIKVSELHKLAGQANLLAVSSLDETVPVACGEKVHLGDIIADPLSPDPLDIIEGDEGRRMLAQAIEELPQKDLTVLSLYYQEGLTLKEIGKVLEVSESRVCQIHTRALKRLRDKLEQVETTVKCKPVKQRN</sequence>
<dbReference type="InterPro" id="IPR013325">
    <property type="entry name" value="RNA_pol_sigma_r2"/>
</dbReference>
<keyword evidence="3" id="KW-0238">DNA-binding</keyword>
<feature type="domain" description="RNA polymerase sigma-70" evidence="5">
    <location>
        <begin position="216"/>
        <end position="242"/>
    </location>
</feature>
<dbReference type="GO" id="GO:0006352">
    <property type="term" value="P:DNA-templated transcription initiation"/>
    <property type="evidence" value="ECO:0007669"/>
    <property type="project" value="InterPro"/>
</dbReference>
<dbReference type="Proteomes" id="UP000298324">
    <property type="component" value="Unassembled WGS sequence"/>
</dbReference>
<keyword evidence="4" id="KW-0804">Transcription</keyword>
<dbReference type="PIRSF" id="PIRSF000770">
    <property type="entry name" value="RNA_pol_sigma-SigE/K"/>
    <property type="match status" value="1"/>
</dbReference>
<dbReference type="InterPro" id="IPR012845">
    <property type="entry name" value="RNA_pol_sigma_FliA_WhiG"/>
</dbReference>
<dbReference type="InterPro" id="IPR007627">
    <property type="entry name" value="RNA_pol_sigma70_r2"/>
</dbReference>
<evidence type="ECO:0000256" key="1">
    <source>
        <dbReference type="ARBA" id="ARBA00023015"/>
    </source>
</evidence>
<name>A0A4Y7R7L2_9FIRM</name>
<organism evidence="6 7">
    <name type="scientific">Pelotomaculum schinkii</name>
    <dbReference type="NCBI Taxonomy" id="78350"/>
    <lineage>
        <taxon>Bacteria</taxon>
        <taxon>Bacillati</taxon>
        <taxon>Bacillota</taxon>
        <taxon>Clostridia</taxon>
        <taxon>Eubacteriales</taxon>
        <taxon>Desulfotomaculaceae</taxon>
        <taxon>Pelotomaculum</taxon>
    </lineage>
</organism>
<dbReference type="InterPro" id="IPR014284">
    <property type="entry name" value="RNA_pol_sigma-70_dom"/>
</dbReference>
<dbReference type="Gene3D" id="1.10.1740.10">
    <property type="match status" value="1"/>
</dbReference>
<evidence type="ECO:0000259" key="5">
    <source>
        <dbReference type="PROSITE" id="PS00716"/>
    </source>
</evidence>
<dbReference type="InterPro" id="IPR013324">
    <property type="entry name" value="RNA_pol_sigma_r3/r4-like"/>
</dbReference>
<dbReference type="SUPFAM" id="SSF88659">
    <property type="entry name" value="Sigma3 and sigma4 domains of RNA polymerase sigma factors"/>
    <property type="match status" value="2"/>
</dbReference>
<proteinExistence type="predicted"/>
<dbReference type="Pfam" id="PF04542">
    <property type="entry name" value="Sigma70_r2"/>
    <property type="match status" value="1"/>
</dbReference>
<dbReference type="PANTHER" id="PTHR30385">
    <property type="entry name" value="SIGMA FACTOR F FLAGELLAR"/>
    <property type="match status" value="1"/>
</dbReference>
<evidence type="ECO:0000313" key="6">
    <source>
        <dbReference type="EMBL" id="TEB04954.1"/>
    </source>
</evidence>
<dbReference type="InterPro" id="IPR000943">
    <property type="entry name" value="RNA_pol_sigma70"/>
</dbReference>
<dbReference type="NCBIfam" id="NF005413">
    <property type="entry name" value="PRK06986.1"/>
    <property type="match status" value="1"/>
</dbReference>
<dbReference type="PANTHER" id="PTHR30385:SF7">
    <property type="entry name" value="RNA POLYMERASE SIGMA FACTOR FLIA"/>
    <property type="match status" value="1"/>
</dbReference>
<dbReference type="PRINTS" id="PR00046">
    <property type="entry name" value="SIGMA70FCT"/>
</dbReference>
<dbReference type="InterPro" id="IPR007630">
    <property type="entry name" value="RNA_pol_sigma70_r4"/>
</dbReference>
<evidence type="ECO:0000256" key="4">
    <source>
        <dbReference type="ARBA" id="ARBA00023163"/>
    </source>
</evidence>
<dbReference type="Pfam" id="PF04545">
    <property type="entry name" value="Sigma70_r4"/>
    <property type="match status" value="1"/>
</dbReference>
<dbReference type="RefSeq" id="WP_190259238.1">
    <property type="nucleotide sequence ID" value="NZ_QFGA01000003.1"/>
</dbReference>
<dbReference type="PROSITE" id="PS00716">
    <property type="entry name" value="SIGMA70_2"/>
    <property type="match status" value="1"/>
</dbReference>
<keyword evidence="7" id="KW-1185">Reference proteome</keyword>
<keyword evidence="2" id="KW-0731">Sigma factor</keyword>
<dbReference type="CDD" id="cd06171">
    <property type="entry name" value="Sigma70_r4"/>
    <property type="match status" value="1"/>
</dbReference>
<gene>
    <name evidence="6" type="primary">fliA</name>
    <name evidence="6" type="ORF">Psch_03717</name>
</gene>
<dbReference type="GO" id="GO:0003899">
    <property type="term" value="F:DNA-directed RNA polymerase activity"/>
    <property type="evidence" value="ECO:0007669"/>
    <property type="project" value="InterPro"/>
</dbReference>
<keyword evidence="1" id="KW-0805">Transcription regulation</keyword>
<evidence type="ECO:0000256" key="2">
    <source>
        <dbReference type="ARBA" id="ARBA00023082"/>
    </source>
</evidence>
<evidence type="ECO:0000256" key="3">
    <source>
        <dbReference type="ARBA" id="ARBA00023125"/>
    </source>
</evidence>
<dbReference type="NCBIfam" id="TIGR02937">
    <property type="entry name" value="sigma70-ECF"/>
    <property type="match status" value="1"/>
</dbReference>
<protein>
    <submittedName>
        <fullName evidence="6">RNA polymerase sigma factor FliA</fullName>
    </submittedName>
</protein>
<dbReference type="EMBL" id="QFGA01000003">
    <property type="protein sequence ID" value="TEB04954.1"/>
    <property type="molecule type" value="Genomic_DNA"/>
</dbReference>
<comment type="caution">
    <text evidence="6">The sequence shown here is derived from an EMBL/GenBank/DDBJ whole genome shotgun (WGS) entry which is preliminary data.</text>
</comment>
<reference evidence="6 7" key="1">
    <citation type="journal article" date="2018" name="Environ. Microbiol.">
        <title>Novel energy conservation strategies and behaviour of Pelotomaculum schinkii driving syntrophic propionate catabolism.</title>
        <authorList>
            <person name="Hidalgo-Ahumada C.A.P."/>
            <person name="Nobu M.K."/>
            <person name="Narihiro T."/>
            <person name="Tamaki H."/>
            <person name="Liu W.T."/>
            <person name="Kamagata Y."/>
            <person name="Stams A.J.M."/>
            <person name="Imachi H."/>
            <person name="Sousa D.Z."/>
        </authorList>
    </citation>
    <scope>NUCLEOTIDE SEQUENCE [LARGE SCALE GENOMIC DNA]</scope>
    <source>
        <strain evidence="6 7">HH</strain>
    </source>
</reference>
<dbReference type="GO" id="GO:0016987">
    <property type="term" value="F:sigma factor activity"/>
    <property type="evidence" value="ECO:0007669"/>
    <property type="project" value="UniProtKB-KW"/>
</dbReference>
<dbReference type="SUPFAM" id="SSF88946">
    <property type="entry name" value="Sigma2 domain of RNA polymerase sigma factors"/>
    <property type="match status" value="1"/>
</dbReference>
<dbReference type="NCBIfam" id="TIGR02479">
    <property type="entry name" value="FliA_WhiG"/>
    <property type="match status" value="1"/>
</dbReference>
<accession>A0A4Y7R7L2</accession>
<dbReference type="GO" id="GO:0003677">
    <property type="term" value="F:DNA binding"/>
    <property type="evidence" value="ECO:0007669"/>
    <property type="project" value="UniProtKB-KW"/>
</dbReference>
<dbReference type="AlphaFoldDB" id="A0A4Y7R7L2"/>